<feature type="region of interest" description="Disordered" evidence="4">
    <location>
        <begin position="216"/>
        <end position="278"/>
    </location>
</feature>
<dbReference type="Pfam" id="PF12589">
    <property type="entry name" value="WBS_methylT"/>
    <property type="match status" value="1"/>
</dbReference>
<dbReference type="InterPro" id="IPR029063">
    <property type="entry name" value="SAM-dependent_MTases_sf"/>
</dbReference>
<keyword evidence="8" id="KW-1185">Reference proteome</keyword>
<dbReference type="InterPro" id="IPR039769">
    <property type="entry name" value="Bud23-like"/>
</dbReference>
<keyword evidence="3" id="KW-0949">S-adenosyl-L-methionine</keyword>
<dbReference type="Gene3D" id="3.40.50.150">
    <property type="entry name" value="Vaccinia Virus protein VP39"/>
    <property type="match status" value="1"/>
</dbReference>
<keyword evidence="1" id="KW-0489">Methyltransferase</keyword>
<evidence type="ECO:0000256" key="4">
    <source>
        <dbReference type="SAM" id="MobiDB-lite"/>
    </source>
</evidence>
<gene>
    <name evidence="7" type="ORF">CVLEPA_LOCUS21676</name>
</gene>
<dbReference type="CDD" id="cd02440">
    <property type="entry name" value="AdoMet_MTases"/>
    <property type="match status" value="1"/>
</dbReference>
<organism evidence="7 8">
    <name type="scientific">Clavelina lepadiformis</name>
    <name type="common">Light-bulb sea squirt</name>
    <name type="synonym">Ascidia lepadiformis</name>
    <dbReference type="NCBI Taxonomy" id="159417"/>
    <lineage>
        <taxon>Eukaryota</taxon>
        <taxon>Metazoa</taxon>
        <taxon>Chordata</taxon>
        <taxon>Tunicata</taxon>
        <taxon>Ascidiacea</taxon>
        <taxon>Aplousobranchia</taxon>
        <taxon>Clavelinidae</taxon>
        <taxon>Clavelina</taxon>
    </lineage>
</organism>
<evidence type="ECO:0000259" key="6">
    <source>
        <dbReference type="Pfam" id="PF13649"/>
    </source>
</evidence>
<accession>A0ABP0GDN9</accession>
<dbReference type="Proteomes" id="UP001642483">
    <property type="component" value="Unassembled WGS sequence"/>
</dbReference>
<evidence type="ECO:0000256" key="1">
    <source>
        <dbReference type="ARBA" id="ARBA00022603"/>
    </source>
</evidence>
<feature type="compositionally biased region" description="Basic and acidic residues" evidence="4">
    <location>
        <begin position="244"/>
        <end position="253"/>
    </location>
</feature>
<dbReference type="SUPFAM" id="SSF53335">
    <property type="entry name" value="S-adenosyl-L-methionine-dependent methyltransferases"/>
    <property type="match status" value="1"/>
</dbReference>
<feature type="domain" description="Methyltransferase" evidence="6">
    <location>
        <begin position="57"/>
        <end position="134"/>
    </location>
</feature>
<dbReference type="InterPro" id="IPR022238">
    <property type="entry name" value="Bud23_C"/>
</dbReference>
<name>A0ABP0GDN9_CLALP</name>
<feature type="compositionally biased region" description="Polar residues" evidence="4">
    <location>
        <begin position="219"/>
        <end position="232"/>
    </location>
</feature>
<proteinExistence type="predicted"/>
<evidence type="ECO:0000259" key="5">
    <source>
        <dbReference type="Pfam" id="PF12589"/>
    </source>
</evidence>
<evidence type="ECO:0000313" key="7">
    <source>
        <dbReference type="EMBL" id="CAK8689710.1"/>
    </source>
</evidence>
<reference evidence="7 8" key="1">
    <citation type="submission" date="2024-02" db="EMBL/GenBank/DDBJ databases">
        <authorList>
            <person name="Daric V."/>
            <person name="Darras S."/>
        </authorList>
    </citation>
    <scope>NUCLEOTIDE SEQUENCE [LARGE SCALE GENOMIC DNA]</scope>
</reference>
<feature type="compositionally biased region" description="Basic residues" evidence="4">
    <location>
        <begin position="233"/>
        <end position="243"/>
    </location>
</feature>
<evidence type="ECO:0000256" key="2">
    <source>
        <dbReference type="ARBA" id="ARBA00022679"/>
    </source>
</evidence>
<evidence type="ECO:0008006" key="9">
    <source>
        <dbReference type="Google" id="ProtNLM"/>
    </source>
</evidence>
<dbReference type="InterPro" id="IPR041698">
    <property type="entry name" value="Methyltransf_25"/>
</dbReference>
<feature type="domain" description="18S rRNA (guanine(1575)-N(7))-methyltransferase Bud23 C-terminal" evidence="5">
    <location>
        <begin position="203"/>
        <end position="276"/>
    </location>
</feature>
<evidence type="ECO:0000256" key="3">
    <source>
        <dbReference type="ARBA" id="ARBA00022691"/>
    </source>
</evidence>
<dbReference type="PANTHER" id="PTHR12734:SF0">
    <property type="entry name" value="18S RRNA (GUANINE-N(7))-METHYLTRANSFERASE-RELATED"/>
    <property type="match status" value="1"/>
</dbReference>
<protein>
    <recommendedName>
        <fullName evidence="9">18S rRNA (Guanine-N(7))-methyltransferase</fullName>
    </recommendedName>
</protein>
<dbReference type="PANTHER" id="PTHR12734">
    <property type="entry name" value="METHYLTRANSFERASE-RELATED"/>
    <property type="match status" value="1"/>
</dbReference>
<dbReference type="Pfam" id="PF13649">
    <property type="entry name" value="Methyltransf_25"/>
    <property type="match status" value="1"/>
</dbReference>
<comment type="caution">
    <text evidence="7">The sequence shown here is derived from an EMBL/GenBank/DDBJ whole genome shotgun (WGS) entry which is preliminary data.</text>
</comment>
<dbReference type="EMBL" id="CAWYQH010000108">
    <property type="protein sequence ID" value="CAK8689710.1"/>
    <property type="molecule type" value="Genomic_DNA"/>
</dbReference>
<keyword evidence="2" id="KW-0808">Transferase</keyword>
<evidence type="ECO:0000313" key="8">
    <source>
        <dbReference type="Proteomes" id="UP001642483"/>
    </source>
</evidence>
<sequence length="278" mass="31608">MATKKRPEHYGPAHIFYNDEEAQKYTTNTRMIEIQTEMTERAIELLNLPPDKPSLLLDLGCGSGLSGECLTDLGHSWIGIDISRSMLDIARERDVEGDTILGDMGEGICFRPGTFDGAISISALQWLCNADKKCHNPVKRVYHFFETLYASMKHGSRAIFQVYPENPQQLEMLTSQAIRAGFGGGVVVDYPNSTKAKKIFLCLFCGVTNISMPKARGTDVSQNQSVMFTQRNSRIHKRQKSIKKSRDWIEEKKERRRRQGKNVRSSTKYSGRKRKPHF</sequence>